<organism evidence="3 4">
    <name type="scientific">Cyclocybe aegerita</name>
    <name type="common">Black poplar mushroom</name>
    <name type="synonym">Agrocybe aegerita</name>
    <dbReference type="NCBI Taxonomy" id="1973307"/>
    <lineage>
        <taxon>Eukaryota</taxon>
        <taxon>Fungi</taxon>
        <taxon>Dikarya</taxon>
        <taxon>Basidiomycota</taxon>
        <taxon>Agaricomycotina</taxon>
        <taxon>Agaricomycetes</taxon>
        <taxon>Agaricomycetidae</taxon>
        <taxon>Agaricales</taxon>
        <taxon>Agaricineae</taxon>
        <taxon>Bolbitiaceae</taxon>
        <taxon>Cyclocybe</taxon>
    </lineage>
</organism>
<dbReference type="EMBL" id="CACVBS010000045">
    <property type="protein sequence ID" value="CAA7264539.1"/>
    <property type="molecule type" value="Genomic_DNA"/>
</dbReference>
<accession>A0A8S0VRR6</accession>
<dbReference type="OrthoDB" id="2548253at2759"/>
<keyword evidence="2" id="KW-0472">Membrane</keyword>
<keyword evidence="2" id="KW-0812">Transmembrane</keyword>
<dbReference type="AlphaFoldDB" id="A0A8S0VRR6"/>
<feature type="transmembrane region" description="Helical" evidence="2">
    <location>
        <begin position="377"/>
        <end position="399"/>
    </location>
</feature>
<reference evidence="3 4" key="1">
    <citation type="submission" date="2020-01" db="EMBL/GenBank/DDBJ databases">
        <authorList>
            <person name="Gupta K D."/>
        </authorList>
    </citation>
    <scope>NUCLEOTIDE SEQUENCE [LARGE SCALE GENOMIC DNA]</scope>
</reference>
<feature type="compositionally biased region" description="Basic and acidic residues" evidence="1">
    <location>
        <begin position="155"/>
        <end position="164"/>
    </location>
</feature>
<keyword evidence="4" id="KW-1185">Reference proteome</keyword>
<feature type="region of interest" description="Disordered" evidence="1">
    <location>
        <begin position="144"/>
        <end position="164"/>
    </location>
</feature>
<name>A0A8S0VRR6_CYCAE</name>
<feature type="transmembrane region" description="Helical" evidence="2">
    <location>
        <begin position="535"/>
        <end position="558"/>
    </location>
</feature>
<evidence type="ECO:0000256" key="2">
    <source>
        <dbReference type="SAM" id="Phobius"/>
    </source>
</evidence>
<dbReference type="Proteomes" id="UP000467700">
    <property type="component" value="Unassembled WGS sequence"/>
</dbReference>
<evidence type="ECO:0000313" key="3">
    <source>
        <dbReference type="EMBL" id="CAA7264539.1"/>
    </source>
</evidence>
<feature type="transmembrane region" description="Helical" evidence="2">
    <location>
        <begin position="436"/>
        <end position="458"/>
    </location>
</feature>
<comment type="caution">
    <text evidence="3">The sequence shown here is derived from an EMBL/GenBank/DDBJ whole genome shotgun (WGS) entry which is preliminary data.</text>
</comment>
<sequence>MATIWLRTIKPNEYPAVPSEELIYSDRILRGLRLKDKDIHATVQYRIPTEIFKQENLTNYDLRASFILIPNTPSLLDFASNYSTWIPSHIIVPPVRPYEVGRSLEDEIIDSFSLTIPLLDFLNISSSCPETSRSGNAVKPAKIIGSEDEDEDEDLPKPLAEKPTQKERKFLDPAVVYSTSDSSQVLESHPYVITRTFLRVVDMTKLYDRKEYNKFHRELKQKACPTQANQTTSGLSWELCIRSFFHNGNMETRLKIRKPDPLGGAKKVQWAYAPYMSIAPFAWGPQDLIPIPVNREKCTPTQASDREFVDVKWTINFAGRTHDKSHIADTSGFAGFTAKFNMTAPEDELKKVQFTIERMQGLHGHRFNQDVHPRRHFVFSMIGLFIYAVVKILNAHYWYSLTSTIGISWPGVSLLALSGVLSTLSSIITTDSDPSYLWIFLKSLPSLVIPWLMIKALLRLEFDWWRGGYVPTIKFMPPTHGEKVNQRLNDAASRQIALTMFLVVCAVYYFIQPKDVGIINPSTNGSPKEPPSPSLIVQLLTLIIPAAYLVGMGMQLWFNRRSRMFAGQYRVSALLTFISYQRPLLMGNSRVGAGDFGHPGFSVDDLFHWVVTAAAAWQSFKYPTVKKED</sequence>
<evidence type="ECO:0000256" key="1">
    <source>
        <dbReference type="SAM" id="MobiDB-lite"/>
    </source>
</evidence>
<gene>
    <name evidence="3" type="ORF">AAE3_LOCUS6772</name>
</gene>
<feature type="transmembrane region" description="Helical" evidence="2">
    <location>
        <begin position="411"/>
        <end position="430"/>
    </location>
</feature>
<feature type="transmembrane region" description="Helical" evidence="2">
    <location>
        <begin position="492"/>
        <end position="511"/>
    </location>
</feature>
<protein>
    <submittedName>
        <fullName evidence="3">Uncharacterized protein</fullName>
    </submittedName>
</protein>
<proteinExistence type="predicted"/>
<keyword evidence="2" id="KW-1133">Transmembrane helix</keyword>
<evidence type="ECO:0000313" key="4">
    <source>
        <dbReference type="Proteomes" id="UP000467700"/>
    </source>
</evidence>